<dbReference type="SUPFAM" id="SSF50685">
    <property type="entry name" value="Barwin-like endoglucanases"/>
    <property type="match status" value="1"/>
</dbReference>
<protein>
    <submittedName>
        <fullName evidence="4">Ubiquitin-like domain-containing protein</fullName>
    </submittedName>
</protein>
<dbReference type="PANTHER" id="PTHR39160">
    <property type="entry name" value="CELL WALL-BINDING PROTEIN YOCH"/>
    <property type="match status" value="1"/>
</dbReference>
<evidence type="ECO:0000313" key="4">
    <source>
        <dbReference type="EMBL" id="MFC5464915.1"/>
    </source>
</evidence>
<proteinExistence type="predicted"/>
<dbReference type="Pfam" id="PF07501">
    <property type="entry name" value="G5"/>
    <property type="match status" value="1"/>
</dbReference>
<dbReference type="InterPro" id="IPR007137">
    <property type="entry name" value="DUF348"/>
</dbReference>
<keyword evidence="5" id="KW-1185">Reference proteome</keyword>
<dbReference type="EMBL" id="JBHSMC010000012">
    <property type="protein sequence ID" value="MFC5464915.1"/>
    <property type="molecule type" value="Genomic_DNA"/>
</dbReference>
<name>A0ABW0LGB6_9BACI</name>
<organism evidence="4 5">
    <name type="scientific">Lederbergia graminis</name>
    <dbReference type="NCBI Taxonomy" id="735518"/>
    <lineage>
        <taxon>Bacteria</taxon>
        <taxon>Bacillati</taxon>
        <taxon>Bacillota</taxon>
        <taxon>Bacilli</taxon>
        <taxon>Bacillales</taxon>
        <taxon>Bacillaceae</taxon>
        <taxon>Lederbergia</taxon>
    </lineage>
</organism>
<dbReference type="InterPro" id="IPR011098">
    <property type="entry name" value="G5_dom"/>
</dbReference>
<dbReference type="Gene3D" id="2.40.40.10">
    <property type="entry name" value="RlpA-like domain"/>
    <property type="match status" value="1"/>
</dbReference>
<comment type="caution">
    <text evidence="4">The sequence shown here is derived from an EMBL/GenBank/DDBJ whole genome shotgun (WGS) entry which is preliminary data.</text>
</comment>
<dbReference type="PROSITE" id="PS51109">
    <property type="entry name" value="G5"/>
    <property type="match status" value="1"/>
</dbReference>
<reference evidence="5" key="1">
    <citation type="journal article" date="2019" name="Int. J. Syst. Evol. Microbiol.">
        <title>The Global Catalogue of Microorganisms (GCM) 10K type strain sequencing project: providing services to taxonomists for standard genome sequencing and annotation.</title>
        <authorList>
            <consortium name="The Broad Institute Genomics Platform"/>
            <consortium name="The Broad Institute Genome Sequencing Center for Infectious Disease"/>
            <person name="Wu L."/>
            <person name="Ma J."/>
        </authorList>
    </citation>
    <scope>NUCLEOTIDE SEQUENCE [LARGE SCALE GENOMIC DNA]</scope>
    <source>
        <strain evidence="5">CGMCC 1.12237</strain>
    </source>
</reference>
<dbReference type="RefSeq" id="WP_382350481.1">
    <property type="nucleotide sequence ID" value="NZ_JBHSMC010000012.1"/>
</dbReference>
<accession>A0ABW0LGB6</accession>
<evidence type="ECO:0000259" key="3">
    <source>
        <dbReference type="PROSITE" id="PS51109"/>
    </source>
</evidence>
<feature type="transmembrane region" description="Helical" evidence="2">
    <location>
        <begin position="21"/>
        <end position="38"/>
    </location>
</feature>
<evidence type="ECO:0000256" key="1">
    <source>
        <dbReference type="ARBA" id="ARBA00022729"/>
    </source>
</evidence>
<dbReference type="InterPro" id="IPR036908">
    <property type="entry name" value="RlpA-like_sf"/>
</dbReference>
<gene>
    <name evidence="4" type="ORF">ACFPM4_09130</name>
</gene>
<keyword evidence="1" id="KW-0732">Signal</keyword>
<sequence>MNTRPEKYSMLPSITRKKLGILVASFIVFVATLSILAYEGTKKTVALTMDGEKVILKTHADTIGDILDELNVTVNKDDYLSHSENTQVKNKLEVVWEPAKKVIVKVGDSEETIWTTAKTVDEFLDNQEININDHDEVDFSVDEKIYENMKLSIDRAFPIVLKDGKAKEKKVWSTSITVADFLRQQGITLGKLDRVEPSLDKNVEPNGEVNVFRVEKVTDVVEEPIDFKVITKKDSTLAKGSEKVVQQGKEGLLKKEYEVTKENGKEIDRKLVAEKTVQESQNKIVAVGTKVMVAQVSRGNNTVAANGKEMYVEATAYTAYCNGCSGKTATGINLRSNPDVKVIAVDPRIIPLGTKVWVEGYGYAVAGDVGGAIKGDKIDVFMPTKEQAFRFGRKKVKIRILN</sequence>
<evidence type="ECO:0000256" key="2">
    <source>
        <dbReference type="SAM" id="Phobius"/>
    </source>
</evidence>
<dbReference type="Gene3D" id="2.20.230.10">
    <property type="entry name" value="Resuscitation-promoting factor rpfb"/>
    <property type="match status" value="1"/>
</dbReference>
<dbReference type="InterPro" id="IPR051933">
    <property type="entry name" value="Resuscitation_pf_RpfB"/>
</dbReference>
<dbReference type="SMART" id="SM01208">
    <property type="entry name" value="G5"/>
    <property type="match status" value="1"/>
</dbReference>
<dbReference type="Pfam" id="PF06725">
    <property type="entry name" value="3D"/>
    <property type="match status" value="1"/>
</dbReference>
<keyword evidence="2" id="KW-0472">Membrane</keyword>
<dbReference type="CDD" id="cd22786">
    <property type="entry name" value="DPBB_YuiC-like"/>
    <property type="match status" value="1"/>
</dbReference>
<keyword evidence="2" id="KW-0812">Transmembrane</keyword>
<dbReference type="Pfam" id="PF03990">
    <property type="entry name" value="DUF348"/>
    <property type="match status" value="3"/>
</dbReference>
<feature type="domain" description="G5" evidence="3">
    <location>
        <begin position="211"/>
        <end position="291"/>
    </location>
</feature>
<dbReference type="InterPro" id="IPR010611">
    <property type="entry name" value="3D_dom"/>
</dbReference>
<dbReference type="Proteomes" id="UP001596147">
    <property type="component" value="Unassembled WGS sequence"/>
</dbReference>
<dbReference type="PANTHER" id="PTHR39160:SF4">
    <property type="entry name" value="RESUSCITATION-PROMOTING FACTOR RPFB"/>
    <property type="match status" value="1"/>
</dbReference>
<keyword evidence="2" id="KW-1133">Transmembrane helix</keyword>
<evidence type="ECO:0000313" key="5">
    <source>
        <dbReference type="Proteomes" id="UP001596147"/>
    </source>
</evidence>